<keyword evidence="2" id="KW-1185">Reference proteome</keyword>
<organism evidence="1 2">
    <name type="scientific">Methylobrevis pamukkalensis</name>
    <dbReference type="NCBI Taxonomy" id="1439726"/>
    <lineage>
        <taxon>Bacteria</taxon>
        <taxon>Pseudomonadati</taxon>
        <taxon>Pseudomonadota</taxon>
        <taxon>Alphaproteobacteria</taxon>
        <taxon>Hyphomicrobiales</taxon>
        <taxon>Pleomorphomonadaceae</taxon>
        <taxon>Methylobrevis</taxon>
    </lineage>
</organism>
<dbReference type="Proteomes" id="UP000094622">
    <property type="component" value="Unassembled WGS sequence"/>
</dbReference>
<accession>A0A1E3GZU1</accession>
<sequence>MTAAERLTALRDMLGDEAIHRLSGLDRRTIQRIAAGEATLHAETAGKLRDGIEAAARAAGAGGQTPVQVVRQVAAVTPRGGSAYYLVAALLAERGRPMLLRDLCIEVSGDPNASAPNSAAHALEKAGLIRIEPASEHHLAKQAVWIGAT</sequence>
<gene>
    <name evidence="1" type="ORF">A6302_03125</name>
</gene>
<reference evidence="1 2" key="1">
    <citation type="submission" date="2016-07" db="EMBL/GenBank/DDBJ databases">
        <title>Draft Genome Sequence of Methylobrevis pamukkalensis PK2.</title>
        <authorList>
            <person name="Vasilenko O.V."/>
            <person name="Doronina N.V."/>
            <person name="Shmareva M.N."/>
            <person name="Tarlachkov S.V."/>
            <person name="Mustakhimov I."/>
            <person name="Trotsenko Y.A."/>
        </authorList>
    </citation>
    <scope>NUCLEOTIDE SEQUENCE [LARGE SCALE GENOMIC DNA]</scope>
    <source>
        <strain evidence="1 2">PK2</strain>
    </source>
</reference>
<comment type="caution">
    <text evidence="1">The sequence shown here is derived from an EMBL/GenBank/DDBJ whole genome shotgun (WGS) entry which is preliminary data.</text>
</comment>
<protein>
    <submittedName>
        <fullName evidence="1">Uncharacterized protein</fullName>
    </submittedName>
</protein>
<dbReference type="AlphaFoldDB" id="A0A1E3GZU1"/>
<proteinExistence type="predicted"/>
<evidence type="ECO:0000313" key="2">
    <source>
        <dbReference type="Proteomes" id="UP000094622"/>
    </source>
</evidence>
<name>A0A1E3GZU1_9HYPH</name>
<evidence type="ECO:0000313" key="1">
    <source>
        <dbReference type="EMBL" id="ODN69579.1"/>
    </source>
</evidence>
<dbReference type="EMBL" id="MCRJ01000084">
    <property type="protein sequence ID" value="ODN69579.1"/>
    <property type="molecule type" value="Genomic_DNA"/>
</dbReference>